<dbReference type="RefSeq" id="WP_200386027.1">
    <property type="nucleotide sequence ID" value="NZ_NRSD01000001.1"/>
</dbReference>
<dbReference type="Proteomes" id="UP001138802">
    <property type="component" value="Unassembled WGS sequence"/>
</dbReference>
<feature type="transmembrane region" description="Helical" evidence="2">
    <location>
        <begin position="151"/>
        <end position="167"/>
    </location>
</feature>
<feature type="region of interest" description="Disordered" evidence="1">
    <location>
        <begin position="683"/>
        <end position="706"/>
    </location>
</feature>
<dbReference type="InterPro" id="IPR050879">
    <property type="entry name" value="Acyltransferase_3"/>
</dbReference>
<dbReference type="AlphaFoldDB" id="A0A9X1B7T1"/>
<feature type="transmembrane region" description="Helical" evidence="2">
    <location>
        <begin position="174"/>
        <end position="196"/>
    </location>
</feature>
<dbReference type="Pfam" id="PF19040">
    <property type="entry name" value="SGNH"/>
    <property type="match status" value="1"/>
</dbReference>
<keyword evidence="5" id="KW-0012">Acyltransferase</keyword>
<gene>
    <name evidence="5" type="ORF">CKO25_00910</name>
</gene>
<dbReference type="GO" id="GO:0016020">
    <property type="term" value="C:membrane"/>
    <property type="evidence" value="ECO:0007669"/>
    <property type="project" value="TreeGrafter"/>
</dbReference>
<dbReference type="Pfam" id="PF01757">
    <property type="entry name" value="Acyl_transf_3"/>
    <property type="match status" value="1"/>
</dbReference>
<feature type="domain" description="SGNH" evidence="4">
    <location>
        <begin position="419"/>
        <end position="667"/>
    </location>
</feature>
<name>A0A9X1B7T1_9GAMM</name>
<feature type="transmembrane region" description="Helical" evidence="2">
    <location>
        <begin position="202"/>
        <end position="223"/>
    </location>
</feature>
<feature type="transmembrane region" description="Helical" evidence="2">
    <location>
        <begin position="235"/>
        <end position="255"/>
    </location>
</feature>
<sequence length="706" mass="77504">MMRGHHAGALEYRPEVDGLRALAVIGVIITHFNSHLLPGGFLGVDMFFVISGYVITGSLYKSSSVSLGDFLLDFYKRRVKRLIPALVLCVLVTSVLLTLFNPNPGTSLKTGVAALFGVSNLYLFFQATDYFGASAQLNAFTHTWSLGVEEQFYLIFPLLLWLAGIGGREAPRRLNAIILLSVLALISLWIFISLHASNPPAAYYLTPARFWELSAGALLFLALRPRQAQQRRLSNALSEALSIIALAGIAITFLVPVEASVYSTPAIVLFTMLLIASLQPKTVSFAVFAHPVTVHIGLLSYSLYLWHWAVISLSRWTIGIEWWTFPFQLALIVLLAEVSYRYVENPLRRAEWSPSRLRTMGFGVSSLVGAALVVVMLGSVLNERLYAGTHPELAAVGNRSLMDPYVMQDTHSGWGGEPCLIESNADIGKDISLEACTLGRFDTAQRRVLVIGNSHAAAFVQAFDPLVREEGYAVTITAAWAAPAVPEIPHVGLREKAIDYYWEEVVPTLVDQLQEDDWVFLITDLNRLTPRSPSSAAQDRLQQLEAGLTRLSETLASRGIKFAVLHGKPFAREAMCEPIMAASQWFAPFGGPCTYFSKEDTLKRLTPLNDLLRGLEMRNGIKVVDLLEVFCPDEVCTYFGANGEMLYRDDMGHASVEAARLAAPAIRDLFLAADQADVVARRGQTHGPGAVPTTASLPAVPDRPGR</sequence>
<evidence type="ECO:0000256" key="2">
    <source>
        <dbReference type="SAM" id="Phobius"/>
    </source>
</evidence>
<feature type="transmembrane region" description="Helical" evidence="2">
    <location>
        <begin position="320"/>
        <end position="340"/>
    </location>
</feature>
<keyword evidence="2" id="KW-0472">Membrane</keyword>
<evidence type="ECO:0000313" key="5">
    <source>
        <dbReference type="EMBL" id="MBK1643236.1"/>
    </source>
</evidence>
<proteinExistence type="predicted"/>
<dbReference type="InterPro" id="IPR002656">
    <property type="entry name" value="Acyl_transf_3_dom"/>
</dbReference>
<feature type="transmembrane region" description="Helical" evidence="2">
    <location>
        <begin position="361"/>
        <end position="381"/>
    </location>
</feature>
<keyword evidence="2" id="KW-1133">Transmembrane helix</keyword>
<dbReference type="PANTHER" id="PTHR23028:SF53">
    <property type="entry name" value="ACYL_TRANSF_3 DOMAIN-CONTAINING PROTEIN"/>
    <property type="match status" value="1"/>
</dbReference>
<organism evidence="5 6">
    <name type="scientific">Thiocapsa imhoffii</name>
    <dbReference type="NCBI Taxonomy" id="382777"/>
    <lineage>
        <taxon>Bacteria</taxon>
        <taxon>Pseudomonadati</taxon>
        <taxon>Pseudomonadota</taxon>
        <taxon>Gammaproteobacteria</taxon>
        <taxon>Chromatiales</taxon>
        <taxon>Chromatiaceae</taxon>
        <taxon>Thiocapsa</taxon>
    </lineage>
</organism>
<feature type="transmembrane region" description="Helical" evidence="2">
    <location>
        <begin position="285"/>
        <end position="308"/>
    </location>
</feature>
<protein>
    <submittedName>
        <fullName evidence="5">Acyltransferase</fullName>
    </submittedName>
</protein>
<feature type="transmembrane region" description="Helical" evidence="2">
    <location>
        <begin position="261"/>
        <end position="278"/>
    </location>
</feature>
<keyword evidence="5" id="KW-0808">Transferase</keyword>
<feature type="domain" description="Acyltransferase 3" evidence="3">
    <location>
        <begin position="15"/>
        <end position="335"/>
    </location>
</feature>
<dbReference type="PANTHER" id="PTHR23028">
    <property type="entry name" value="ACETYLTRANSFERASE"/>
    <property type="match status" value="1"/>
</dbReference>
<dbReference type="GO" id="GO:0009103">
    <property type="term" value="P:lipopolysaccharide biosynthetic process"/>
    <property type="evidence" value="ECO:0007669"/>
    <property type="project" value="TreeGrafter"/>
</dbReference>
<keyword evidence="6" id="KW-1185">Reference proteome</keyword>
<feature type="transmembrane region" description="Helical" evidence="2">
    <location>
        <begin position="81"/>
        <end position="100"/>
    </location>
</feature>
<comment type="caution">
    <text evidence="5">The sequence shown here is derived from an EMBL/GenBank/DDBJ whole genome shotgun (WGS) entry which is preliminary data.</text>
</comment>
<reference evidence="5 6" key="1">
    <citation type="journal article" date="2020" name="Microorganisms">
        <title>Osmotic Adaptation and Compatible Solute Biosynthesis of Phototrophic Bacteria as Revealed from Genome Analyses.</title>
        <authorList>
            <person name="Imhoff J.F."/>
            <person name="Rahn T."/>
            <person name="Kunzel S."/>
            <person name="Keller A."/>
            <person name="Neulinger S.C."/>
        </authorList>
    </citation>
    <scope>NUCLEOTIDE SEQUENCE [LARGE SCALE GENOMIC DNA]</scope>
    <source>
        <strain evidence="5 6">DSM 21303</strain>
    </source>
</reference>
<evidence type="ECO:0000313" key="6">
    <source>
        <dbReference type="Proteomes" id="UP001138802"/>
    </source>
</evidence>
<evidence type="ECO:0000259" key="3">
    <source>
        <dbReference type="Pfam" id="PF01757"/>
    </source>
</evidence>
<evidence type="ECO:0000259" key="4">
    <source>
        <dbReference type="Pfam" id="PF19040"/>
    </source>
</evidence>
<keyword evidence="2" id="KW-0812">Transmembrane</keyword>
<accession>A0A9X1B7T1</accession>
<dbReference type="EMBL" id="NRSD01000001">
    <property type="protein sequence ID" value="MBK1643236.1"/>
    <property type="molecule type" value="Genomic_DNA"/>
</dbReference>
<dbReference type="GO" id="GO:0016747">
    <property type="term" value="F:acyltransferase activity, transferring groups other than amino-acyl groups"/>
    <property type="evidence" value="ECO:0007669"/>
    <property type="project" value="InterPro"/>
</dbReference>
<evidence type="ECO:0000256" key="1">
    <source>
        <dbReference type="SAM" id="MobiDB-lite"/>
    </source>
</evidence>
<dbReference type="InterPro" id="IPR043968">
    <property type="entry name" value="SGNH"/>
</dbReference>